<keyword evidence="6" id="KW-0274">FAD</keyword>
<dbReference type="EMBL" id="JPGK01000003">
    <property type="protein sequence ID" value="KGA94222.1"/>
    <property type="molecule type" value="Genomic_DNA"/>
</dbReference>
<evidence type="ECO:0000256" key="6">
    <source>
        <dbReference type="ARBA" id="ARBA00022827"/>
    </source>
</evidence>
<evidence type="ECO:0000313" key="16">
    <source>
        <dbReference type="EMBL" id="KGA94222.1"/>
    </source>
</evidence>
<gene>
    <name evidence="16" type="ORF">LptCag_0985</name>
</gene>
<dbReference type="Gene3D" id="3.50.50.100">
    <property type="match status" value="1"/>
</dbReference>
<comment type="catalytic activity">
    <reaction evidence="9">
        <text>n a quinone + n hydrogen sulfide + n H(+) = polysulfur(n-2) + n a quinol</text>
        <dbReference type="Rhea" id="RHEA:30239"/>
        <dbReference type="Rhea" id="RHEA-COMP:19475"/>
        <dbReference type="ChEBI" id="CHEBI:15378"/>
        <dbReference type="ChEBI" id="CHEBI:17909"/>
        <dbReference type="ChEBI" id="CHEBI:24646"/>
        <dbReference type="ChEBI" id="CHEBI:29919"/>
        <dbReference type="ChEBI" id="CHEBI:132124"/>
        <dbReference type="EC" id="1.8.5.4"/>
    </reaction>
</comment>
<dbReference type="FunFam" id="3.50.50.100:FF:000017">
    <property type="entry name" value="Sulfide-quinone reductase"/>
    <property type="match status" value="1"/>
</dbReference>
<evidence type="ECO:0000256" key="3">
    <source>
        <dbReference type="ARBA" id="ARBA00022630"/>
    </source>
</evidence>
<keyword evidence="5" id="KW-0547">Nucleotide-binding</keyword>
<dbReference type="InterPro" id="IPR052541">
    <property type="entry name" value="SQRD"/>
</dbReference>
<evidence type="ECO:0000259" key="15">
    <source>
        <dbReference type="Pfam" id="PF07992"/>
    </source>
</evidence>
<evidence type="ECO:0000256" key="11">
    <source>
        <dbReference type="ARBA" id="ARBA00060891"/>
    </source>
</evidence>
<comment type="subcellular location">
    <subcellularLocation>
        <location evidence="2">Membrane</location>
        <topology evidence="2">Peripheral membrane protein</topology>
    </subcellularLocation>
</comment>
<dbReference type="PANTHER" id="PTHR43755">
    <property type="match status" value="1"/>
</dbReference>
<organism evidence="16 17">
    <name type="scientific">Leptospirillum ferriphilum</name>
    <dbReference type="NCBI Taxonomy" id="178606"/>
    <lineage>
        <taxon>Bacteria</taxon>
        <taxon>Pseudomonadati</taxon>
        <taxon>Nitrospirota</taxon>
        <taxon>Nitrospiria</taxon>
        <taxon>Nitrospirales</taxon>
        <taxon>Nitrospiraceae</taxon>
        <taxon>Leptospirillum</taxon>
    </lineage>
</organism>
<dbReference type="AlphaFoldDB" id="A0A094WF03"/>
<evidence type="ECO:0000256" key="14">
    <source>
        <dbReference type="ARBA" id="ARBA00081101"/>
    </source>
</evidence>
<dbReference type="Proteomes" id="UP000029452">
    <property type="component" value="Unassembled WGS sequence"/>
</dbReference>
<evidence type="ECO:0000256" key="8">
    <source>
        <dbReference type="ARBA" id="ARBA00023136"/>
    </source>
</evidence>
<evidence type="ECO:0000256" key="9">
    <source>
        <dbReference type="ARBA" id="ARBA00050821"/>
    </source>
</evidence>
<proteinExistence type="inferred from homology"/>
<protein>
    <recommendedName>
        <fullName evidence="13">Sulfide-quinone reductase</fullName>
        <ecNumber evidence="12">1.8.5.4</ecNumber>
    </recommendedName>
    <alternativeName>
        <fullName evidence="14">Sulfide:quinone oxidoreductase</fullName>
    </alternativeName>
</protein>
<evidence type="ECO:0000256" key="7">
    <source>
        <dbReference type="ARBA" id="ARBA00023002"/>
    </source>
</evidence>
<keyword evidence="4" id="KW-0874">Quinone</keyword>
<evidence type="ECO:0000256" key="4">
    <source>
        <dbReference type="ARBA" id="ARBA00022719"/>
    </source>
</evidence>
<dbReference type="GO" id="GO:0000166">
    <property type="term" value="F:nucleotide binding"/>
    <property type="evidence" value="ECO:0007669"/>
    <property type="project" value="UniProtKB-KW"/>
</dbReference>
<dbReference type="InterPro" id="IPR036188">
    <property type="entry name" value="FAD/NAD-bd_sf"/>
</dbReference>
<dbReference type="EC" id="1.8.5.4" evidence="12"/>
<reference evidence="16 17" key="1">
    <citation type="submission" date="2014-06" db="EMBL/GenBank/DDBJ databases">
        <title>Draft genome sequence of iron oxidizing acidophile Leptospirillum ferriphilum DSM14647.</title>
        <authorList>
            <person name="Cardenas J.P."/>
            <person name="Lazcano M."/>
            <person name="Ossandon F.J."/>
            <person name="Corbett M."/>
            <person name="Holmes D.S."/>
            <person name="Watkin E."/>
        </authorList>
    </citation>
    <scope>NUCLEOTIDE SEQUENCE [LARGE SCALE GENOMIC DNA]</scope>
    <source>
        <strain evidence="16 17">DSM 14647</strain>
    </source>
</reference>
<comment type="caution">
    <text evidence="16">The sequence shown here is derived from an EMBL/GenBank/DDBJ whole genome shotgun (WGS) entry which is preliminary data.</text>
</comment>
<dbReference type="PATRIC" id="fig|178606.4.peg.791"/>
<evidence type="ECO:0000256" key="1">
    <source>
        <dbReference type="ARBA" id="ARBA00001974"/>
    </source>
</evidence>
<comment type="similarity">
    <text evidence="11">Belongs to the SQRD family.</text>
</comment>
<keyword evidence="7" id="KW-0560">Oxidoreductase</keyword>
<accession>A0A094WF03</accession>
<name>A0A094WF03_9BACT</name>
<keyword evidence="3" id="KW-0285">Flavoprotein</keyword>
<evidence type="ECO:0000256" key="10">
    <source>
        <dbReference type="ARBA" id="ARBA00054727"/>
    </source>
</evidence>
<evidence type="ECO:0000313" key="17">
    <source>
        <dbReference type="Proteomes" id="UP000029452"/>
    </source>
</evidence>
<feature type="domain" description="FAD/NAD(P)-binding" evidence="15">
    <location>
        <begin position="39"/>
        <end position="338"/>
    </location>
</feature>
<evidence type="ECO:0000256" key="5">
    <source>
        <dbReference type="ARBA" id="ARBA00022741"/>
    </source>
</evidence>
<dbReference type="SUPFAM" id="SSF51905">
    <property type="entry name" value="FAD/NAD(P)-binding domain"/>
    <property type="match status" value="2"/>
</dbReference>
<dbReference type="InterPro" id="IPR023753">
    <property type="entry name" value="FAD/NAD-binding_dom"/>
</dbReference>
<comment type="function">
    <text evidence="10">Catalyzes the oxidation of hydrogen sulfide, with the help of a quinone. Consecutive reaction cycles lead to the accumulation of a polysulfide product on the active site Cys residues; these products are released when they exceed a critical length, typically as cyclooctasulfur.</text>
</comment>
<dbReference type="PANTHER" id="PTHR43755:SF1">
    <property type="entry name" value="FAD-DEPENDENT PYRIDINE NUCLEOTIDE-DISULPHIDE OXIDOREDUCTASE"/>
    <property type="match status" value="1"/>
</dbReference>
<evidence type="ECO:0000256" key="13">
    <source>
        <dbReference type="ARBA" id="ARBA00071264"/>
    </source>
</evidence>
<evidence type="ECO:0000256" key="2">
    <source>
        <dbReference type="ARBA" id="ARBA00004170"/>
    </source>
</evidence>
<sequence length="459" mass="50457">MTERVDEHGPVVLGTFNRNVVAKREDEISLQRRCGMKKEILVLGAGTGGMPAAYELQAALGNKVHVTVVNQSEYFQFVPSNPWVAVGWRTRKDTTFSIRPHLEKKGIDFVVGKVEKIEPGGNNVVLSGGQVLSYDYLVITTGPRLAFELIEGAGPSGHTQSVCTVDHAESALAKLQEFLKDPGPVVVGSFQGASCFGPAYEYAFILDRHLRNHKIRNKVPMTFVTSEPYIGHLGLGGVGDSKGMMESEFRNQDIKWITNARVAKVTDHEMFVEEVGADGEKIREHVLPFRYSMMIPPFRGIEAVAQVKDLVNPAGFVLIDEFQRSPAYPNIYSAGVCVAIPPVEKTPVPTGTPKTGYMIESMVSAIVKNIEAELDGKSPSTKGTWNAICLADMGDTGAAFVALPQIPPRNVAWMKKGKWVHLAKVAFEKYFIRKMKTGTSEPVYEKYMLKALGIEKIAK</sequence>
<dbReference type="Pfam" id="PF07992">
    <property type="entry name" value="Pyr_redox_2"/>
    <property type="match status" value="1"/>
</dbReference>
<evidence type="ECO:0000256" key="12">
    <source>
        <dbReference type="ARBA" id="ARBA00066453"/>
    </source>
</evidence>
<comment type="cofactor">
    <cofactor evidence="1">
        <name>FAD</name>
        <dbReference type="ChEBI" id="CHEBI:57692"/>
    </cofactor>
</comment>
<dbReference type="GO" id="GO:0016020">
    <property type="term" value="C:membrane"/>
    <property type="evidence" value="ECO:0007669"/>
    <property type="project" value="UniProtKB-SubCell"/>
</dbReference>
<dbReference type="GO" id="GO:0048038">
    <property type="term" value="F:quinone binding"/>
    <property type="evidence" value="ECO:0007669"/>
    <property type="project" value="UniProtKB-KW"/>
</dbReference>
<dbReference type="GO" id="GO:0070224">
    <property type="term" value="F:sulfide:quinone oxidoreductase activity"/>
    <property type="evidence" value="ECO:0007669"/>
    <property type="project" value="UniProtKB-EC"/>
</dbReference>
<keyword evidence="8" id="KW-0472">Membrane</keyword>